<reference evidence="6 7" key="1">
    <citation type="submission" date="2016-04" db="EMBL/GenBank/DDBJ databases">
        <title>First whole genome shotgun sequence of the bacterium Enteractinococcus sp. strain UASWS1574.</title>
        <authorList>
            <person name="Crovadore J."/>
            <person name="Chablais R."/>
            <person name="Lefort F."/>
        </authorList>
    </citation>
    <scope>NUCLEOTIDE SEQUENCE [LARGE SCALE GENOMIC DNA]</scope>
    <source>
        <strain evidence="6 7">UASWS1574</strain>
    </source>
</reference>
<dbReference type="STRING" id="1837282.A6F49_14640"/>
<proteinExistence type="inferred from homology"/>
<evidence type="ECO:0000256" key="1">
    <source>
        <dbReference type="ARBA" id="ARBA00006964"/>
    </source>
</evidence>
<dbReference type="InterPro" id="IPR002678">
    <property type="entry name" value="DUF34/NIF3"/>
</dbReference>
<accession>A0A1B7LXR9</accession>
<dbReference type="GO" id="GO:0046872">
    <property type="term" value="F:metal ion binding"/>
    <property type="evidence" value="ECO:0007669"/>
    <property type="project" value="UniProtKB-KW"/>
</dbReference>
<dbReference type="NCBIfam" id="TIGR00486">
    <property type="entry name" value="YbgI_SA1388"/>
    <property type="match status" value="1"/>
</dbReference>
<dbReference type="InterPro" id="IPR036069">
    <property type="entry name" value="DUF34/NIF3_sf"/>
</dbReference>
<evidence type="ECO:0000256" key="5">
    <source>
        <dbReference type="PIRSR" id="PIRSR602678-1"/>
    </source>
</evidence>
<feature type="binding site" evidence="5">
    <location>
        <position position="80"/>
    </location>
    <ligand>
        <name>a divalent metal cation</name>
        <dbReference type="ChEBI" id="CHEBI:60240"/>
        <label>1</label>
    </ligand>
</feature>
<keyword evidence="7" id="KW-1185">Reference proteome</keyword>
<feature type="binding site" evidence="5">
    <location>
        <position position="253"/>
    </location>
    <ligand>
        <name>a divalent metal cation</name>
        <dbReference type="ChEBI" id="CHEBI:60240"/>
        <label>1</label>
    </ligand>
</feature>
<name>A0A1B7LXR9_9MICC</name>
<gene>
    <name evidence="6" type="ORF">A6F49_14640</name>
</gene>
<evidence type="ECO:0000256" key="3">
    <source>
        <dbReference type="ARBA" id="ARBA00022112"/>
    </source>
</evidence>
<dbReference type="FunFam" id="3.40.1390.30:FF:000001">
    <property type="entry name" value="GTP cyclohydrolase 1 type 2"/>
    <property type="match status" value="1"/>
</dbReference>
<dbReference type="Proteomes" id="UP000078292">
    <property type="component" value="Unassembled WGS sequence"/>
</dbReference>
<evidence type="ECO:0000313" key="6">
    <source>
        <dbReference type="EMBL" id="OAV59972.1"/>
    </source>
</evidence>
<dbReference type="PANTHER" id="PTHR13799">
    <property type="entry name" value="NGG1 INTERACTING FACTOR 3"/>
    <property type="match status" value="1"/>
</dbReference>
<protein>
    <recommendedName>
        <fullName evidence="3">GTP cyclohydrolase 1 type 2 homolog</fullName>
    </recommendedName>
</protein>
<dbReference type="OrthoDB" id="9795763at2"/>
<comment type="subunit">
    <text evidence="2">Homohexamer.</text>
</comment>
<dbReference type="Pfam" id="PF01784">
    <property type="entry name" value="DUF34_NIF3"/>
    <property type="match status" value="1"/>
</dbReference>
<sequence length="305" mass="32292">MGGMASQQGSSQTTIHPTLSQVIEAMESLWPLSLQAGWDASGIVAGRPEQIIERIHWAVDPVQAVADEAVGYDADLLITHHPLFLKPVTSVAATTFKGKVVHTLVENSCALITAHTNADSAVGGVSDVLAEILGLENIVPLAAAEDGLVEEGIGRVGTLQHAMQLEDFAARVYSAMPAVAGGVRVAGDPNGIVSKIAITGGAGDSLFDFVREHEADVYITADLRHHPASEAREQAMMSGDRPYLIDVSHFASEWLWLPTGANALERALADEGYTVTTAVSAINTDPWDFILTSGDDTKTITTETE</sequence>
<dbReference type="AlphaFoldDB" id="A0A1B7LXR9"/>
<dbReference type="Gene3D" id="3.40.1390.30">
    <property type="entry name" value="NIF3 (NGG1p interacting factor 3)-like"/>
    <property type="match status" value="2"/>
</dbReference>
<feature type="binding site" evidence="5">
    <location>
        <position position="249"/>
    </location>
    <ligand>
        <name>a divalent metal cation</name>
        <dbReference type="ChEBI" id="CHEBI:60240"/>
        <label>1</label>
    </ligand>
</feature>
<evidence type="ECO:0000256" key="4">
    <source>
        <dbReference type="ARBA" id="ARBA00022723"/>
    </source>
</evidence>
<evidence type="ECO:0000256" key="2">
    <source>
        <dbReference type="ARBA" id="ARBA00011643"/>
    </source>
</evidence>
<comment type="caution">
    <text evidence="6">The sequence shown here is derived from an EMBL/GenBank/DDBJ whole genome shotgun (WGS) entry which is preliminary data.</text>
</comment>
<organism evidence="6 7">
    <name type="scientific">Enteractinococcus helveticum</name>
    <dbReference type="NCBI Taxonomy" id="1837282"/>
    <lineage>
        <taxon>Bacteria</taxon>
        <taxon>Bacillati</taxon>
        <taxon>Actinomycetota</taxon>
        <taxon>Actinomycetes</taxon>
        <taxon>Micrococcales</taxon>
        <taxon>Micrococcaceae</taxon>
    </lineage>
</organism>
<evidence type="ECO:0000313" key="7">
    <source>
        <dbReference type="Proteomes" id="UP000078292"/>
    </source>
</evidence>
<comment type="similarity">
    <text evidence="1">Belongs to the GTP cyclohydrolase I type 2/NIF3 family.</text>
</comment>
<dbReference type="PANTHER" id="PTHR13799:SF14">
    <property type="entry name" value="GTP CYCLOHYDROLASE 1 TYPE 2 HOMOLOG"/>
    <property type="match status" value="1"/>
</dbReference>
<keyword evidence="4 5" id="KW-0479">Metal-binding</keyword>
<feature type="binding site" evidence="5">
    <location>
        <position position="81"/>
    </location>
    <ligand>
        <name>a divalent metal cation</name>
        <dbReference type="ChEBI" id="CHEBI:60240"/>
        <label>1</label>
    </ligand>
</feature>
<feature type="binding site" evidence="5">
    <location>
        <position position="119"/>
    </location>
    <ligand>
        <name>a divalent metal cation</name>
        <dbReference type="ChEBI" id="CHEBI:60240"/>
        <label>1</label>
    </ligand>
</feature>
<dbReference type="SUPFAM" id="SSF102705">
    <property type="entry name" value="NIF3 (NGG1p interacting factor 3)-like"/>
    <property type="match status" value="1"/>
</dbReference>
<dbReference type="GO" id="GO:0005737">
    <property type="term" value="C:cytoplasm"/>
    <property type="evidence" value="ECO:0007669"/>
    <property type="project" value="TreeGrafter"/>
</dbReference>
<dbReference type="EMBL" id="LXEY01000021">
    <property type="protein sequence ID" value="OAV59972.1"/>
    <property type="molecule type" value="Genomic_DNA"/>
</dbReference>